<comment type="caution">
    <text evidence="2">The sequence shown here is derived from an EMBL/GenBank/DDBJ whole genome shotgun (WGS) entry which is preliminary data.</text>
</comment>
<evidence type="ECO:0000313" key="2">
    <source>
        <dbReference type="EMBL" id="KAF7112483.1"/>
    </source>
</evidence>
<keyword evidence="3" id="KW-1185">Reference proteome</keyword>
<feature type="region of interest" description="Disordered" evidence="1">
    <location>
        <begin position="393"/>
        <end position="412"/>
    </location>
</feature>
<evidence type="ECO:0000256" key="1">
    <source>
        <dbReference type="SAM" id="MobiDB-lite"/>
    </source>
</evidence>
<gene>
    <name evidence="2" type="ORF">RHSIM_RhsimUnG0224700</name>
</gene>
<evidence type="ECO:0000313" key="3">
    <source>
        <dbReference type="Proteomes" id="UP000626092"/>
    </source>
</evidence>
<accession>A0A834FUH6</accession>
<sequence length="412" mass="46457">MTESTKTWKVGGGRVLKMTVGTGVVVFVPPPPFSSSLCSRGNARRIAAMAKEISNMDSRCFQDKNTIISYISPKGRTHLIYRSLQDFLNSIEYERKVGLFGKITSLGAVHAGILPGFQVVCLFKFSCSRLLPILRFHPSVRHHLCELTNTHTVAERSSLMDLDLDGPWQFDQNFFANPTSHFPCRPNPAYPSWIVTNSLGIPHHRAAELLDYSTTAEKFRVGSPPQMDFIKLELQNIEVLIILVRIDSLKKALANKEARNGQPNEPRFLLEKQAMNEHTHPRFRRLSIGNCRTMQKEKPRSTPERTPPPRSWRLSIENCNTEKKEKLTMNAKEKRGTKTPSMPTCSQRLSLEGSKLLEAGSKLCEQRAPRTPTSAVYTSRVSKTDGSAKIRPLEIPKTSEPPSKVVEMRFKS</sequence>
<dbReference type="Proteomes" id="UP000626092">
    <property type="component" value="Unassembled WGS sequence"/>
</dbReference>
<name>A0A834FUH6_RHOSS</name>
<feature type="region of interest" description="Disordered" evidence="1">
    <location>
        <begin position="284"/>
        <end position="312"/>
    </location>
</feature>
<feature type="region of interest" description="Disordered" evidence="1">
    <location>
        <begin position="365"/>
        <end position="388"/>
    </location>
</feature>
<protein>
    <submittedName>
        <fullName evidence="2">Uncharacterized protein</fullName>
    </submittedName>
</protein>
<organism evidence="2 3">
    <name type="scientific">Rhododendron simsii</name>
    <name type="common">Sims's rhododendron</name>
    <dbReference type="NCBI Taxonomy" id="118357"/>
    <lineage>
        <taxon>Eukaryota</taxon>
        <taxon>Viridiplantae</taxon>
        <taxon>Streptophyta</taxon>
        <taxon>Embryophyta</taxon>
        <taxon>Tracheophyta</taxon>
        <taxon>Spermatophyta</taxon>
        <taxon>Magnoliopsida</taxon>
        <taxon>eudicotyledons</taxon>
        <taxon>Gunneridae</taxon>
        <taxon>Pentapetalae</taxon>
        <taxon>asterids</taxon>
        <taxon>Ericales</taxon>
        <taxon>Ericaceae</taxon>
        <taxon>Ericoideae</taxon>
        <taxon>Rhodoreae</taxon>
        <taxon>Rhododendron</taxon>
    </lineage>
</organism>
<feature type="compositionally biased region" description="Polar residues" evidence="1">
    <location>
        <begin position="371"/>
        <end position="381"/>
    </location>
</feature>
<proteinExistence type="predicted"/>
<reference evidence="2" key="1">
    <citation type="submission" date="2019-11" db="EMBL/GenBank/DDBJ databases">
        <authorList>
            <person name="Liu Y."/>
            <person name="Hou J."/>
            <person name="Li T.-Q."/>
            <person name="Guan C.-H."/>
            <person name="Wu X."/>
            <person name="Wu H.-Z."/>
            <person name="Ling F."/>
            <person name="Zhang R."/>
            <person name="Shi X.-G."/>
            <person name="Ren J.-P."/>
            <person name="Chen E.-F."/>
            <person name="Sun J.-M."/>
        </authorList>
    </citation>
    <scope>NUCLEOTIDE SEQUENCE</scope>
    <source>
        <strain evidence="2">Adult_tree_wgs_1</strain>
        <tissue evidence="2">Leaves</tissue>
    </source>
</reference>
<dbReference type="AlphaFoldDB" id="A0A834FUH6"/>
<feature type="compositionally biased region" description="Basic and acidic residues" evidence="1">
    <location>
        <begin position="294"/>
        <end position="303"/>
    </location>
</feature>
<dbReference type="EMBL" id="WJXA01000488">
    <property type="protein sequence ID" value="KAF7112483.1"/>
    <property type="molecule type" value="Genomic_DNA"/>
</dbReference>